<evidence type="ECO:0000256" key="1">
    <source>
        <dbReference type="SAM" id="Phobius"/>
    </source>
</evidence>
<keyword evidence="1" id="KW-1133">Transmembrane helix</keyword>
<accession>A0A227KA25</accession>
<dbReference type="Proteomes" id="UP000214610">
    <property type="component" value="Unassembled WGS sequence"/>
</dbReference>
<evidence type="ECO:0000259" key="2">
    <source>
        <dbReference type="SMART" id="SM00902"/>
    </source>
</evidence>
<keyword evidence="1" id="KW-0472">Membrane</keyword>
<organism evidence="3 4">
    <name type="scientific">Turicimonas muris</name>
    <dbReference type="NCBI Taxonomy" id="1796652"/>
    <lineage>
        <taxon>Bacteria</taxon>
        <taxon>Pseudomonadati</taxon>
        <taxon>Pseudomonadota</taxon>
        <taxon>Betaproteobacteria</taxon>
        <taxon>Burkholderiales</taxon>
        <taxon>Sutterellaceae</taxon>
        <taxon>Turicimonas</taxon>
    </lineage>
</organism>
<dbReference type="InterPro" id="IPR003149">
    <property type="entry name" value="Fe_hydrogenase_ssu"/>
</dbReference>
<feature type="domain" description="Iron hydrogenase small subunit" evidence="2">
    <location>
        <begin position="43"/>
        <end position="105"/>
    </location>
</feature>
<dbReference type="InterPro" id="IPR008953">
    <property type="entry name" value="Fe_hydrogenase_HydB"/>
</dbReference>
<protein>
    <recommendedName>
        <fullName evidence="2">Iron hydrogenase small subunit domain-containing protein</fullName>
    </recommendedName>
</protein>
<dbReference type="GO" id="GO:0051536">
    <property type="term" value="F:iron-sulfur cluster binding"/>
    <property type="evidence" value="ECO:0007669"/>
    <property type="project" value="InterPro"/>
</dbReference>
<dbReference type="AlphaFoldDB" id="A0A227KA25"/>
<proteinExistence type="predicted"/>
<name>A0A227KA25_9BURK</name>
<evidence type="ECO:0000313" key="4">
    <source>
        <dbReference type="Proteomes" id="UP000214610"/>
    </source>
</evidence>
<reference evidence="4" key="1">
    <citation type="submission" date="2017-05" db="EMBL/GenBank/DDBJ databases">
        <title>Improved OligoMM genomes.</title>
        <authorList>
            <person name="Garzetti D."/>
        </authorList>
    </citation>
    <scope>NUCLEOTIDE SEQUENCE [LARGE SCALE GENOMIC DNA]</scope>
    <source>
        <strain evidence="4">YL45</strain>
    </source>
</reference>
<dbReference type="GO" id="GO:0005506">
    <property type="term" value="F:iron ion binding"/>
    <property type="evidence" value="ECO:0007669"/>
    <property type="project" value="InterPro"/>
</dbReference>
<gene>
    <name evidence="3" type="ORF">ADH67_12620</name>
</gene>
<dbReference type="SMART" id="SM00902">
    <property type="entry name" value="Fe_hyd_SSU"/>
    <property type="match status" value="1"/>
</dbReference>
<sequence>MSKYQYTERDTDALLGRRGFLKVVGLCAVVVAAAGAVITKIVTGRNKVILDRQEGLYADDKRLQKVKLTSSHENDVCWKVYEDMKGKPVEGEMYELNHTHYFPRSQLAMKETKHV</sequence>
<keyword evidence="4" id="KW-1185">Reference proteome</keyword>
<dbReference type="GO" id="GO:0008901">
    <property type="term" value="F:ferredoxin hydrogenase activity"/>
    <property type="evidence" value="ECO:0007669"/>
    <property type="project" value="InterPro"/>
</dbReference>
<dbReference type="GeneID" id="78362146"/>
<dbReference type="EMBL" id="NHMP01000014">
    <property type="protein sequence ID" value="OXE44306.1"/>
    <property type="molecule type" value="Genomic_DNA"/>
</dbReference>
<dbReference type="SUPFAM" id="SSF48674">
    <property type="entry name" value="Fe-only hydrogenase smaller subunit"/>
    <property type="match status" value="1"/>
</dbReference>
<comment type="caution">
    <text evidence="3">The sequence shown here is derived from an EMBL/GenBank/DDBJ whole genome shotgun (WGS) entry which is preliminary data.</text>
</comment>
<dbReference type="GO" id="GO:0009055">
    <property type="term" value="F:electron transfer activity"/>
    <property type="evidence" value="ECO:0007669"/>
    <property type="project" value="InterPro"/>
</dbReference>
<dbReference type="GO" id="GO:0042597">
    <property type="term" value="C:periplasmic space"/>
    <property type="evidence" value="ECO:0007669"/>
    <property type="project" value="InterPro"/>
</dbReference>
<feature type="transmembrane region" description="Helical" evidence="1">
    <location>
        <begin position="20"/>
        <end position="42"/>
    </location>
</feature>
<evidence type="ECO:0000313" key="3">
    <source>
        <dbReference type="EMBL" id="OXE44306.1"/>
    </source>
</evidence>
<dbReference type="RefSeq" id="WP_066594202.1">
    <property type="nucleotide sequence ID" value="NZ_CAJTBZ010000030.1"/>
</dbReference>
<dbReference type="Gene3D" id="4.10.260.20">
    <property type="entry name" value="Iron hydrogenase, small subunit"/>
    <property type="match status" value="1"/>
</dbReference>
<dbReference type="InterPro" id="IPR036991">
    <property type="entry name" value="Fe_hydrogenase_ssu_sf"/>
</dbReference>
<dbReference type="Pfam" id="PF02256">
    <property type="entry name" value="Fe_hyd_SSU"/>
    <property type="match status" value="1"/>
</dbReference>
<keyword evidence="1" id="KW-0812">Transmembrane</keyword>